<dbReference type="InterPro" id="IPR005939">
    <property type="entry name" value="BLH_phosphatase-like"/>
</dbReference>
<protein>
    <submittedName>
        <fullName evidence="2">TIGR01244 family phosphatase</fullName>
    </submittedName>
</protein>
<accession>A0A547PLY8</accession>
<dbReference type="Pfam" id="PF04273">
    <property type="entry name" value="BLH_phosphatase"/>
    <property type="match status" value="1"/>
</dbReference>
<evidence type="ECO:0000259" key="1">
    <source>
        <dbReference type="Pfam" id="PF04273"/>
    </source>
</evidence>
<proteinExistence type="predicted"/>
<dbReference type="NCBIfam" id="TIGR01244">
    <property type="entry name" value="TIGR01244 family sulfur transferase"/>
    <property type="match status" value="1"/>
</dbReference>
<dbReference type="AlphaFoldDB" id="A0A547PLY8"/>
<dbReference type="InterPro" id="IPR029021">
    <property type="entry name" value="Prot-tyrosine_phosphatase-like"/>
</dbReference>
<dbReference type="Gene3D" id="3.90.190.10">
    <property type="entry name" value="Protein tyrosine phosphatase superfamily"/>
    <property type="match status" value="1"/>
</dbReference>
<sequence length="109" mass="11278">MDIRRLSDGLSVAGQITTANIPAIREAGFRAVICNRPDGEEPGQPTFAEIEVVAKAAGLAARYIPVVSGAAMDGAVMTFNEAMREVPGPVLAYCRSGARSAALWSATGA</sequence>
<evidence type="ECO:0000313" key="3">
    <source>
        <dbReference type="Proteomes" id="UP000318590"/>
    </source>
</evidence>
<feature type="domain" description="Beta-lactamase hydrolase-like protein phosphatase-like" evidence="1">
    <location>
        <begin position="2"/>
        <end position="107"/>
    </location>
</feature>
<name>A0A547PLY8_9RHOB</name>
<gene>
    <name evidence="2" type="ORF">FEV53_17600</name>
</gene>
<dbReference type="OrthoDB" id="9805710at2"/>
<reference evidence="2 3" key="1">
    <citation type="submission" date="2019-06" db="EMBL/GenBank/DDBJ databases">
        <title>Paenimaribius caenipelagi gen. nov., sp. nov., isolated from a tidal flat.</title>
        <authorList>
            <person name="Yoon J.-H."/>
        </authorList>
    </citation>
    <scope>NUCLEOTIDE SEQUENCE [LARGE SCALE GENOMIC DNA]</scope>
    <source>
        <strain evidence="2 3">JBTF-M29</strain>
    </source>
</reference>
<organism evidence="2 3">
    <name type="scientific">Palleronia caenipelagi</name>
    <dbReference type="NCBI Taxonomy" id="2489174"/>
    <lineage>
        <taxon>Bacteria</taxon>
        <taxon>Pseudomonadati</taxon>
        <taxon>Pseudomonadota</taxon>
        <taxon>Alphaproteobacteria</taxon>
        <taxon>Rhodobacterales</taxon>
        <taxon>Roseobacteraceae</taxon>
        <taxon>Palleronia</taxon>
    </lineage>
</organism>
<dbReference type="Proteomes" id="UP000318590">
    <property type="component" value="Unassembled WGS sequence"/>
</dbReference>
<dbReference type="RefSeq" id="WP_142836051.1">
    <property type="nucleotide sequence ID" value="NZ_VFSV01000054.1"/>
</dbReference>
<dbReference type="GO" id="GO:0016787">
    <property type="term" value="F:hydrolase activity"/>
    <property type="evidence" value="ECO:0007669"/>
    <property type="project" value="InterPro"/>
</dbReference>
<dbReference type="EMBL" id="VFSV01000054">
    <property type="protein sequence ID" value="TRD15168.1"/>
    <property type="molecule type" value="Genomic_DNA"/>
</dbReference>
<evidence type="ECO:0000313" key="2">
    <source>
        <dbReference type="EMBL" id="TRD15168.1"/>
    </source>
</evidence>
<dbReference type="SUPFAM" id="SSF52799">
    <property type="entry name" value="(Phosphotyrosine protein) phosphatases II"/>
    <property type="match status" value="1"/>
</dbReference>
<keyword evidence="3" id="KW-1185">Reference proteome</keyword>
<comment type="caution">
    <text evidence="2">The sequence shown here is derived from an EMBL/GenBank/DDBJ whole genome shotgun (WGS) entry which is preliminary data.</text>
</comment>